<dbReference type="InterPro" id="IPR014352">
    <property type="entry name" value="FERM/acyl-CoA-bd_prot_sf"/>
</dbReference>
<dbReference type="InterPro" id="IPR029045">
    <property type="entry name" value="ClpP/crotonase-like_dom_sf"/>
</dbReference>
<dbReference type="InterPro" id="IPR035984">
    <property type="entry name" value="Acyl-CoA-binding_sf"/>
</dbReference>
<evidence type="ECO:0000256" key="4">
    <source>
        <dbReference type="SAM" id="Phobius"/>
    </source>
</evidence>
<dbReference type="SUPFAM" id="SSF47027">
    <property type="entry name" value="Acyl-CoA binding protein"/>
    <property type="match status" value="1"/>
</dbReference>
<feature type="transmembrane region" description="Helical" evidence="4">
    <location>
        <begin position="1531"/>
        <end position="1550"/>
    </location>
</feature>
<dbReference type="InterPro" id="IPR001753">
    <property type="entry name" value="Enoyl-CoA_hydra/iso"/>
</dbReference>
<evidence type="ECO:0000313" key="6">
    <source>
        <dbReference type="EMBL" id="OQR99821.1"/>
    </source>
</evidence>
<dbReference type="Pfam" id="PF00378">
    <property type="entry name" value="ECH_1"/>
    <property type="match status" value="1"/>
</dbReference>
<dbReference type="CDD" id="cd06558">
    <property type="entry name" value="crotonase-like"/>
    <property type="match status" value="1"/>
</dbReference>
<feature type="transmembrane region" description="Helical" evidence="4">
    <location>
        <begin position="1451"/>
        <end position="1472"/>
    </location>
</feature>
<keyword evidence="7" id="KW-1185">Reference proteome</keyword>
<dbReference type="PANTHER" id="PTHR43684:SF1">
    <property type="entry name" value="ENOYL-COA DELTA ISOMERASE 2"/>
    <property type="match status" value="1"/>
</dbReference>
<dbReference type="PRINTS" id="PR00689">
    <property type="entry name" value="ACOABINDINGP"/>
</dbReference>
<feature type="transmembrane region" description="Helical" evidence="4">
    <location>
        <begin position="675"/>
        <end position="695"/>
    </location>
</feature>
<keyword evidence="4" id="KW-0812">Transmembrane</keyword>
<feature type="transmembrane region" description="Helical" evidence="4">
    <location>
        <begin position="1493"/>
        <end position="1511"/>
    </location>
</feature>
<dbReference type="STRING" id="74557.A0A1V9ZPE8"/>
<dbReference type="PANTHER" id="PTHR43684">
    <property type="match status" value="1"/>
</dbReference>
<feature type="transmembrane region" description="Helical" evidence="4">
    <location>
        <begin position="631"/>
        <end position="655"/>
    </location>
</feature>
<keyword evidence="2" id="KW-0576">Peroxisome</keyword>
<evidence type="ECO:0000256" key="2">
    <source>
        <dbReference type="ARBA" id="ARBA00023140"/>
    </source>
</evidence>
<feature type="transmembrane region" description="Helical" evidence="4">
    <location>
        <begin position="702"/>
        <end position="721"/>
    </location>
</feature>
<keyword evidence="3 6" id="KW-0413">Isomerase</keyword>
<gene>
    <name evidence="6" type="ORF">THRCLA_06377</name>
</gene>
<feature type="transmembrane region" description="Helical" evidence="4">
    <location>
        <begin position="1562"/>
        <end position="1584"/>
    </location>
</feature>
<dbReference type="OrthoDB" id="75865at2759"/>
<dbReference type="GO" id="GO:0005777">
    <property type="term" value="C:peroxisome"/>
    <property type="evidence" value="ECO:0007669"/>
    <property type="project" value="UniProtKB-SubCell"/>
</dbReference>
<comment type="subcellular location">
    <subcellularLocation>
        <location evidence="1">Peroxisome</location>
    </subcellularLocation>
</comment>
<feature type="transmembrane region" description="Helical" evidence="4">
    <location>
        <begin position="585"/>
        <end position="610"/>
    </location>
</feature>
<evidence type="ECO:0000259" key="5">
    <source>
        <dbReference type="PROSITE" id="PS51228"/>
    </source>
</evidence>
<evidence type="ECO:0000256" key="3">
    <source>
        <dbReference type="ARBA" id="ARBA00023235"/>
    </source>
</evidence>
<feature type="transmembrane region" description="Helical" evidence="4">
    <location>
        <begin position="1623"/>
        <end position="1642"/>
    </location>
</feature>
<dbReference type="SUPFAM" id="SSF52096">
    <property type="entry name" value="ClpP/crotonase"/>
    <property type="match status" value="1"/>
</dbReference>
<dbReference type="Pfam" id="PF00887">
    <property type="entry name" value="ACBP"/>
    <property type="match status" value="1"/>
</dbReference>
<dbReference type="Gene3D" id="3.90.226.10">
    <property type="entry name" value="2-enoyl-CoA Hydratase, Chain A, domain 1"/>
    <property type="match status" value="1"/>
</dbReference>
<name>A0A1V9ZPE8_9STRA</name>
<evidence type="ECO:0000313" key="7">
    <source>
        <dbReference type="Proteomes" id="UP000243217"/>
    </source>
</evidence>
<proteinExistence type="predicted"/>
<keyword evidence="4" id="KW-0472">Membrane</keyword>
<dbReference type="Gene3D" id="1.20.80.10">
    <property type="match status" value="1"/>
</dbReference>
<reference evidence="6 7" key="1">
    <citation type="journal article" date="2014" name="Genome Biol. Evol.">
        <title>The secreted proteins of Achlya hypogyna and Thraustotheca clavata identify the ancestral oomycete secretome and reveal gene acquisitions by horizontal gene transfer.</title>
        <authorList>
            <person name="Misner I."/>
            <person name="Blouin N."/>
            <person name="Leonard G."/>
            <person name="Richards T.A."/>
            <person name="Lane C.E."/>
        </authorList>
    </citation>
    <scope>NUCLEOTIDE SEQUENCE [LARGE SCALE GENOMIC DNA]</scope>
    <source>
        <strain evidence="6 7">ATCC 34112</strain>
    </source>
</reference>
<dbReference type="GO" id="GO:0000062">
    <property type="term" value="F:fatty-acyl-CoA binding"/>
    <property type="evidence" value="ECO:0007669"/>
    <property type="project" value="InterPro"/>
</dbReference>
<accession>A0A1V9ZPE8</accession>
<comment type="caution">
    <text evidence="6">The sequence shown here is derived from an EMBL/GenBank/DDBJ whole genome shotgun (WGS) entry which is preliminary data.</text>
</comment>
<sequence>FHMPSMAQDDPFPRNHHRLDPISLLWLWGSFSCTIWYLYILRPSFSNDLWWPNYNASGHQAFLIDSINFLLKTEISMGQVDITTVLSDKSYGTDLTYPFVYPGDGAAILTTQLISLPHAIETIRNMSSVYLLWVPTQFCWVDFTKQWEIATTDKRQSRCAHKYSTNSAVYLEAFLRNTKWSKFIANFGGPGNLFTVGIQLALEETKAGLLWLNSTASCNTSFKEELLYWTSFNLSTFKLQWQNAILTGLDDNVQIVNALGIGQSVTIKANAQLGGPWTSGVFNAFFNNDLNLLVNGCNSSLVRGSSNYFMIVPCDYMQPPVFESLAALFDESGDYINQTGLIHSTFGSYLSVDMWILPVPTDLVNLVSTFNKRLSESLLESNQLRDLYNNVEKITLSPLPPMWNGDYFYFGGNPMCLGGSAQIFSQQSFSATDSCSTPVPFSLMLSKRSILFGLSITNDSTTSICKLQTSPNCQTVLSHASELRPSIEINSFEVENVSKTIDFINISLMQFATDYSQTNWSLLVQPLLQEEWAFYAWTILYDWTIGIREVVAFEGDDGTLVLISDAFNINSNDPSIEIITNSTYIIYYIVIYFSGILGLLTLATSIFAFTCRLKLDTRNLFFFYRVGGSTWLGRPLMFLRGCTAILLLSTAPIALSNVQNLTKFDSTPRSWVETFVLVNEANWVTYVVTEFVILLNPKSVRLSGMISCVIVWLIYIIVDLYQPIKIITHLDRTCTNQELYFQLHCSGSVISIGDYTRVCTLISVPVLFVPIITIFVALLNLDDTKCDFNTYPGVAQAFLVGKNRDKHSDLLAGLVPWTKDRILNFNLWLLLTPSKNLPHVSQIVSGQMIITKWHAWNQRLWIVVGSIYIVAAIYSSISYFYIAQVNWSNDLIWAGFNMTGAHLFLANWYLSCIALGASDTSYQLDGPSINSFDSYNLSSTIIMPSHHFGSRVHRTNLTGLLDAIEGLRESNACMAPWIFTQYCFVDFQQRWEMANSLKRQLRCNSMTENGAVFLESLLRNILWTDWMACWGDEFEVAIANELKRTSKGQSFLDDVSLSRQSIPDEANYWNQFGVKKYDLQWQNYKYIGVANSYSIINAYGGQYPFTIQSTLGAYRWNQQTSLKMYWGLGNDFLAIMDNTTSIGGKSLVRSSSNFAFSNISIQQIYVEYGTILSSPITVGVLISMKSLGPFGSVDVKYISVPDNLSHGARSITEAFYTLRGQSIHLQQAYANIKWASLIISAPQQWLDIGMYTISGSLLCPPSTTSGSSTIRSGLLQFFTFSRQCTTSVTTYFSPHPEHIIYASVLASITHESNLSTICAQAIGSKSMCKKAILSVLTLTDALDIIALREQWIKVAYDAAIALNIQILQFGVANLTSPATIFRLPIIDQTNPVYDFFAWMYIFDWIKGNREVVSFQGDEDSWTIMGDGGINSIQPIVTTELPVVFSIYAHRAIEYVTIVMTLLAILTAIYIILSRGYIAGGNMLELSRVGGIIWVGRPFLFVRGITAMSLLATATLKLDLSNSLTSFSAGVLPWYTTCLAANEVTWLGGIVTDIGLIISTDYAYYYSTWNSVLIWIITSCLTILLPVQHEAKYSPECQIVTIDFQIKCHSGTVAIGSLQRFGELIFIVIASNIFCYFVWKFLWPNVSPRRGQSILLSAGAKYLLDNDDWVINGVYYMDRATAVLDGLLIEVKGLRQRQSGGLNRLPSSNMLFTTRIAKTINRGRLFSSSIQELFKEKIALGKTLPPLDDNQTKLQMYALFKQATEGKCNSPKPGMLDFVGKAKWDAWTGLSHMSTNEAMEKYCSFIDGLAAKAGVGQSKAAENPAEDILIKLDSGILTVEFNRPKKFNALNIGMYEAVISALTNKDPNIKVIVIKAKGPMFSSGNDLSMFDLNYPGGPQKLADDASKILERFVDSFITCEKPIVAAVQAPAIGIAVTILGLCDFVFAHERSTFQTPFTALGQSPEACSSVTFPALMGQTHANAMLLLGQEISASTAERRGLVTEVFGSDFDEQVAKRVKTLSNAYPNSMKESKKLIRRGNLKMLQEVNK</sequence>
<dbReference type="EMBL" id="JNBS01001781">
    <property type="protein sequence ID" value="OQR99821.1"/>
    <property type="molecule type" value="Genomic_DNA"/>
</dbReference>
<dbReference type="InterPro" id="IPR000582">
    <property type="entry name" value="Acyl-CoA-binding_protein"/>
</dbReference>
<evidence type="ECO:0000256" key="1">
    <source>
        <dbReference type="ARBA" id="ARBA00004275"/>
    </source>
</evidence>
<dbReference type="Proteomes" id="UP000243217">
    <property type="component" value="Unassembled WGS sequence"/>
</dbReference>
<feature type="transmembrane region" description="Helical" evidence="4">
    <location>
        <begin position="761"/>
        <end position="781"/>
    </location>
</feature>
<feature type="non-terminal residue" evidence="6">
    <location>
        <position position="1"/>
    </location>
</feature>
<protein>
    <submittedName>
        <fullName evidence="6">Enoyl-CoA hydratase/isomerase family</fullName>
    </submittedName>
</protein>
<feature type="domain" description="ACB" evidence="5">
    <location>
        <begin position="1729"/>
        <end position="1814"/>
    </location>
</feature>
<dbReference type="InterPro" id="IPR051053">
    <property type="entry name" value="ECH/Chromodomain_protein"/>
</dbReference>
<organism evidence="6 7">
    <name type="scientific">Thraustotheca clavata</name>
    <dbReference type="NCBI Taxonomy" id="74557"/>
    <lineage>
        <taxon>Eukaryota</taxon>
        <taxon>Sar</taxon>
        <taxon>Stramenopiles</taxon>
        <taxon>Oomycota</taxon>
        <taxon>Saprolegniomycetes</taxon>
        <taxon>Saprolegniales</taxon>
        <taxon>Achlyaceae</taxon>
        <taxon>Thraustotheca</taxon>
    </lineage>
</organism>
<dbReference type="GO" id="GO:0004165">
    <property type="term" value="F:delta(3)-delta(2)-enoyl-CoA isomerase activity"/>
    <property type="evidence" value="ECO:0007669"/>
    <property type="project" value="UniProtKB-ARBA"/>
</dbReference>
<feature type="transmembrane region" description="Helical" evidence="4">
    <location>
        <begin position="21"/>
        <end position="39"/>
    </location>
</feature>
<keyword evidence="4" id="KW-1133">Transmembrane helix</keyword>
<dbReference type="PROSITE" id="PS51228">
    <property type="entry name" value="ACB_2"/>
    <property type="match status" value="1"/>
</dbReference>
<feature type="transmembrane region" description="Helical" evidence="4">
    <location>
        <begin position="860"/>
        <end position="882"/>
    </location>
</feature>